<dbReference type="EMBL" id="MNAD01000887">
    <property type="protein sequence ID" value="OJT09672.1"/>
    <property type="molecule type" value="Genomic_DNA"/>
</dbReference>
<dbReference type="OrthoDB" id="2803716at2759"/>
<feature type="region of interest" description="Disordered" evidence="1">
    <location>
        <begin position="159"/>
        <end position="179"/>
    </location>
</feature>
<organism evidence="2 3">
    <name type="scientific">Trametes pubescens</name>
    <name type="common">White-rot fungus</name>
    <dbReference type="NCBI Taxonomy" id="154538"/>
    <lineage>
        <taxon>Eukaryota</taxon>
        <taxon>Fungi</taxon>
        <taxon>Dikarya</taxon>
        <taxon>Basidiomycota</taxon>
        <taxon>Agaricomycotina</taxon>
        <taxon>Agaricomycetes</taxon>
        <taxon>Polyporales</taxon>
        <taxon>Polyporaceae</taxon>
        <taxon>Trametes</taxon>
    </lineage>
</organism>
<gene>
    <name evidence="2" type="ORF">TRAPUB_13844</name>
</gene>
<protein>
    <submittedName>
        <fullName evidence="2">Uncharacterized protein</fullName>
    </submittedName>
</protein>
<proteinExistence type="predicted"/>
<keyword evidence="3" id="KW-1185">Reference proteome</keyword>
<dbReference type="AlphaFoldDB" id="A0A1M2VQ76"/>
<dbReference type="STRING" id="154538.A0A1M2VQ76"/>
<dbReference type="Proteomes" id="UP000184267">
    <property type="component" value="Unassembled WGS sequence"/>
</dbReference>
<reference evidence="2 3" key="1">
    <citation type="submission" date="2016-10" db="EMBL/GenBank/DDBJ databases">
        <title>Genome sequence of the basidiomycete white-rot fungus Trametes pubescens.</title>
        <authorList>
            <person name="Makela M.R."/>
            <person name="Granchi Z."/>
            <person name="Peng M."/>
            <person name="De Vries R.P."/>
            <person name="Grigoriev I."/>
            <person name="Riley R."/>
            <person name="Hilden K."/>
        </authorList>
    </citation>
    <scope>NUCLEOTIDE SEQUENCE [LARGE SCALE GENOMIC DNA]</scope>
    <source>
        <strain evidence="2 3">FBCC735</strain>
    </source>
</reference>
<evidence type="ECO:0000313" key="3">
    <source>
        <dbReference type="Proteomes" id="UP000184267"/>
    </source>
</evidence>
<accession>A0A1M2VQ76</accession>
<feature type="region of interest" description="Disordered" evidence="1">
    <location>
        <begin position="48"/>
        <end position="77"/>
    </location>
</feature>
<evidence type="ECO:0000313" key="2">
    <source>
        <dbReference type="EMBL" id="OJT09672.1"/>
    </source>
</evidence>
<sequence>MFEPDKPITIYAKYTPFPAYLLESDEGKPLKPSYVILRHRHLVQQQRLIQGPPPTDHAGAKPTRGTSVPPRVDSVRSPLSADGRAIMSFNQGPQTSATASLPTILAAQQASAEASADLPNTNAQHNTNAQEVSAPRAGASSSLPQPQIPLPVLHQEISAHTSDGQSSRELHVSRHQRGIRSRGEKTTWFASTSGELLLVPPDIPTACFSDLYVHSSPNGVQQVWLRSATAQWLSIELSHPHPYLKGYILNFCANREPSWVTKATMTTYNGRAKRREKLEGKGRSPAPGCSDSEFPGT</sequence>
<dbReference type="OMA" id="FCANREP"/>
<comment type="caution">
    <text evidence="2">The sequence shown here is derived from an EMBL/GenBank/DDBJ whole genome shotgun (WGS) entry which is preliminary data.</text>
</comment>
<name>A0A1M2VQ76_TRAPU</name>
<evidence type="ECO:0000256" key="1">
    <source>
        <dbReference type="SAM" id="MobiDB-lite"/>
    </source>
</evidence>
<feature type="region of interest" description="Disordered" evidence="1">
    <location>
        <begin position="271"/>
        <end position="297"/>
    </location>
</feature>